<evidence type="ECO:0000256" key="3">
    <source>
        <dbReference type="ARBA" id="ARBA00022777"/>
    </source>
</evidence>
<sequence>MAWMRTALALIFRHCWRHINVGELLRRAALGNSSLVSPTQARELRKLLATGDRIAPSAVTVKLLADELQLKAASSANGPAGQVIIDGFPRNRENWETFETLVQQSKSVSLAYNFIWLELPFATALERARTRGRSDDIDQVVAQRFAVYSRETLPLQKLLPTERLYVIPADRSPDEIETMTERLLRDLGIDAEHKSSPQQQVTCTADRSEHDHPDATTA</sequence>
<dbReference type="SUPFAM" id="SSF52540">
    <property type="entry name" value="P-loop containing nucleoside triphosphate hydrolases"/>
    <property type="match status" value="1"/>
</dbReference>
<keyword evidence="2" id="KW-0547">Nucleotide-binding</keyword>
<dbReference type="Gene3D" id="3.40.50.300">
    <property type="entry name" value="P-loop containing nucleotide triphosphate hydrolases"/>
    <property type="match status" value="1"/>
</dbReference>
<comment type="similarity">
    <text evidence="4">Belongs to the adenylate kinase family.</text>
</comment>
<feature type="region of interest" description="Disordered" evidence="5">
    <location>
        <begin position="190"/>
        <end position="218"/>
    </location>
</feature>
<dbReference type="InterPro" id="IPR000850">
    <property type="entry name" value="Adenylat/UMP-CMP_kin"/>
</dbReference>
<evidence type="ECO:0000256" key="4">
    <source>
        <dbReference type="RuleBase" id="RU003330"/>
    </source>
</evidence>
<evidence type="ECO:0000313" key="7">
    <source>
        <dbReference type="Proteomes" id="UP000530660"/>
    </source>
</evidence>
<dbReference type="OrthoDB" id="442176at2759"/>
<feature type="compositionally biased region" description="Basic and acidic residues" evidence="5">
    <location>
        <begin position="206"/>
        <end position="218"/>
    </location>
</feature>
<keyword evidence="7" id="KW-1185">Reference proteome</keyword>
<dbReference type="EMBL" id="VWRR01000003">
    <property type="protein sequence ID" value="KAF6004403.1"/>
    <property type="molecule type" value="Genomic_DNA"/>
</dbReference>
<dbReference type="PRINTS" id="PR00094">
    <property type="entry name" value="ADENYLTKNASE"/>
</dbReference>
<organism evidence="6 7">
    <name type="scientific">Cyanidiococcus yangmingshanensis</name>
    <dbReference type="NCBI Taxonomy" id="2690220"/>
    <lineage>
        <taxon>Eukaryota</taxon>
        <taxon>Rhodophyta</taxon>
        <taxon>Bangiophyceae</taxon>
        <taxon>Cyanidiales</taxon>
        <taxon>Cyanidiaceae</taxon>
        <taxon>Cyanidiococcus</taxon>
    </lineage>
</organism>
<dbReference type="Pfam" id="PF00406">
    <property type="entry name" value="ADK"/>
    <property type="match status" value="1"/>
</dbReference>
<accession>A0A7J7IMS3</accession>
<dbReference type="PANTHER" id="PTHR23359">
    <property type="entry name" value="NUCLEOTIDE KINASE"/>
    <property type="match status" value="1"/>
</dbReference>
<reference evidence="6 7" key="1">
    <citation type="journal article" date="2020" name="J. Phycol.">
        <title>Comparative genome analysis reveals Cyanidiococcus gen. nov., a new extremophilic red algal genus sister to Cyanidioschyzon (Cyanidioschyzonaceae, Rhodophyta).</title>
        <authorList>
            <person name="Liu S.-L."/>
            <person name="Chiang Y.-R."/>
            <person name="Yoon H.S."/>
            <person name="Fu H.-Y."/>
        </authorList>
    </citation>
    <scope>NUCLEOTIDE SEQUENCE [LARGE SCALE GENOMIC DNA]</scope>
    <source>
        <strain evidence="6 7">THAL066</strain>
    </source>
</reference>
<evidence type="ECO:0000313" key="6">
    <source>
        <dbReference type="EMBL" id="KAF6004403.1"/>
    </source>
</evidence>
<proteinExistence type="inferred from homology"/>
<protein>
    <recommendedName>
        <fullName evidence="8">Adenylate kinase</fullName>
    </recommendedName>
</protein>
<evidence type="ECO:0000256" key="1">
    <source>
        <dbReference type="ARBA" id="ARBA00022679"/>
    </source>
</evidence>
<dbReference type="GO" id="GO:0019205">
    <property type="term" value="F:nucleobase-containing compound kinase activity"/>
    <property type="evidence" value="ECO:0007669"/>
    <property type="project" value="InterPro"/>
</dbReference>
<dbReference type="AlphaFoldDB" id="A0A7J7IMS3"/>
<feature type="compositionally biased region" description="Polar residues" evidence="5">
    <location>
        <begin position="196"/>
        <end position="205"/>
    </location>
</feature>
<evidence type="ECO:0000256" key="2">
    <source>
        <dbReference type="ARBA" id="ARBA00022741"/>
    </source>
</evidence>
<keyword evidence="1 4" id="KW-0808">Transferase</keyword>
<dbReference type="InterPro" id="IPR027417">
    <property type="entry name" value="P-loop_NTPase"/>
</dbReference>
<evidence type="ECO:0000256" key="5">
    <source>
        <dbReference type="SAM" id="MobiDB-lite"/>
    </source>
</evidence>
<dbReference type="GO" id="GO:0006139">
    <property type="term" value="P:nucleobase-containing compound metabolic process"/>
    <property type="evidence" value="ECO:0007669"/>
    <property type="project" value="InterPro"/>
</dbReference>
<comment type="caution">
    <text evidence="6">The sequence shown here is derived from an EMBL/GenBank/DDBJ whole genome shotgun (WGS) entry which is preliminary data.</text>
</comment>
<evidence type="ECO:0008006" key="8">
    <source>
        <dbReference type="Google" id="ProtNLM"/>
    </source>
</evidence>
<dbReference type="Proteomes" id="UP000530660">
    <property type="component" value="Unassembled WGS sequence"/>
</dbReference>
<dbReference type="InterPro" id="IPR033690">
    <property type="entry name" value="Adenylat_kinase_CS"/>
</dbReference>
<name>A0A7J7IMS3_9RHOD</name>
<dbReference type="GO" id="GO:0005524">
    <property type="term" value="F:ATP binding"/>
    <property type="evidence" value="ECO:0007669"/>
    <property type="project" value="InterPro"/>
</dbReference>
<dbReference type="PROSITE" id="PS00113">
    <property type="entry name" value="ADENYLATE_KINASE"/>
    <property type="match status" value="1"/>
</dbReference>
<keyword evidence="3 4" id="KW-0418">Kinase</keyword>
<gene>
    <name evidence="6" type="ORF">F1559_001649</name>
</gene>